<proteinExistence type="predicted"/>
<feature type="transmembrane region" description="Helical" evidence="1">
    <location>
        <begin position="142"/>
        <end position="161"/>
    </location>
</feature>
<dbReference type="InterPro" id="IPR003114">
    <property type="entry name" value="Phox_assoc"/>
</dbReference>
<reference evidence="5" key="1">
    <citation type="submission" date="2012-12" db="EMBL/GenBank/DDBJ databases">
        <authorList>
            <person name="Hellsten U."/>
            <person name="Grimwood J."/>
            <person name="Chapman J.A."/>
            <person name="Shapiro H."/>
            <person name="Aerts A."/>
            <person name="Otillar R.P."/>
            <person name="Terry A.Y."/>
            <person name="Boore J.L."/>
            <person name="Simakov O."/>
            <person name="Marletaz F."/>
            <person name="Cho S.-J."/>
            <person name="Edsinger-Gonzales E."/>
            <person name="Havlak P."/>
            <person name="Kuo D.-H."/>
            <person name="Larsson T."/>
            <person name="Lv J."/>
            <person name="Arendt D."/>
            <person name="Savage R."/>
            <person name="Osoegawa K."/>
            <person name="de Jong P."/>
            <person name="Lindberg D.R."/>
            <person name="Seaver E.C."/>
            <person name="Weisblat D.A."/>
            <person name="Putnam N.H."/>
            <person name="Grigoriev I.V."/>
            <person name="Rokhsar D.S."/>
        </authorList>
    </citation>
    <scope>NUCLEOTIDE SEQUENCE</scope>
</reference>
<dbReference type="EnsemblMetazoa" id="HelroT175965">
    <property type="protein sequence ID" value="HelroP175965"/>
    <property type="gene ID" value="HelroG175965"/>
</dbReference>
<accession>T1F9Z3</accession>
<reference evidence="3 5" key="2">
    <citation type="journal article" date="2013" name="Nature">
        <title>Insights into bilaterian evolution from three spiralian genomes.</title>
        <authorList>
            <person name="Simakov O."/>
            <person name="Marletaz F."/>
            <person name="Cho S.J."/>
            <person name="Edsinger-Gonzales E."/>
            <person name="Havlak P."/>
            <person name="Hellsten U."/>
            <person name="Kuo D.H."/>
            <person name="Larsson T."/>
            <person name="Lv J."/>
            <person name="Arendt D."/>
            <person name="Savage R."/>
            <person name="Osoegawa K."/>
            <person name="de Jong P."/>
            <person name="Grimwood J."/>
            <person name="Chapman J.A."/>
            <person name="Shapiro H."/>
            <person name="Aerts A."/>
            <person name="Otillar R.P."/>
            <person name="Terry A.Y."/>
            <person name="Boore J.L."/>
            <person name="Grigoriev I.V."/>
            <person name="Lindberg D.R."/>
            <person name="Seaver E.C."/>
            <person name="Weisblat D.A."/>
            <person name="Putnam N.H."/>
            <person name="Rokhsar D.S."/>
        </authorList>
    </citation>
    <scope>NUCLEOTIDE SEQUENCE</scope>
</reference>
<dbReference type="RefSeq" id="XP_009021580.1">
    <property type="nucleotide sequence ID" value="XM_009023332.1"/>
</dbReference>
<dbReference type="eggNOG" id="KOG2101">
    <property type="taxonomic scope" value="Eukaryota"/>
</dbReference>
<feature type="transmembrane region" description="Helical" evidence="1">
    <location>
        <begin position="216"/>
        <end position="234"/>
    </location>
</feature>
<dbReference type="PANTHER" id="PTHR22775:SF44">
    <property type="entry name" value="SORTING NEXIN-14"/>
    <property type="match status" value="1"/>
</dbReference>
<dbReference type="Proteomes" id="UP000015101">
    <property type="component" value="Unassembled WGS sequence"/>
</dbReference>
<keyword evidence="5" id="KW-1185">Reference proteome</keyword>
<organism evidence="4 5">
    <name type="scientific">Helobdella robusta</name>
    <name type="common">Californian leech</name>
    <dbReference type="NCBI Taxonomy" id="6412"/>
    <lineage>
        <taxon>Eukaryota</taxon>
        <taxon>Metazoa</taxon>
        <taxon>Spiralia</taxon>
        <taxon>Lophotrochozoa</taxon>
        <taxon>Annelida</taxon>
        <taxon>Clitellata</taxon>
        <taxon>Hirudinea</taxon>
        <taxon>Rhynchobdellida</taxon>
        <taxon>Glossiphoniidae</taxon>
        <taxon>Helobdella</taxon>
    </lineage>
</organism>
<dbReference type="CTD" id="20205642"/>
<evidence type="ECO:0000256" key="1">
    <source>
        <dbReference type="SAM" id="Phobius"/>
    </source>
</evidence>
<evidence type="ECO:0000259" key="2">
    <source>
        <dbReference type="Pfam" id="PF02194"/>
    </source>
</evidence>
<dbReference type="Pfam" id="PF02194">
    <property type="entry name" value="PXA"/>
    <property type="match status" value="1"/>
</dbReference>
<dbReference type="HOGENOM" id="CLU_1181337_0_0_1"/>
<evidence type="ECO:0000313" key="3">
    <source>
        <dbReference type="EMBL" id="ESO00146.1"/>
    </source>
</evidence>
<dbReference type="STRING" id="6412.T1F9Z3"/>
<keyword evidence="1" id="KW-0472">Membrane</keyword>
<dbReference type="KEGG" id="hro:HELRODRAFT_175965"/>
<dbReference type="GeneID" id="20205642"/>
<evidence type="ECO:0000313" key="5">
    <source>
        <dbReference type="Proteomes" id="UP000015101"/>
    </source>
</evidence>
<sequence length="235" mass="27072">MVEKKEKIGVQIFHLQRAPDFHLRRFSDLTKKSLTERTHLRNKLSIILPLIIFFIAGFVLGLVVLKPDSLCPNFLWIYCREDKNKDRCASSSFSCTSSCHVCGKKDCGRHRSELNILTLQPWIDVNIPENVNEALEETSLKITHYIVAGYWLTFSIIHLVVRDLSEDEALIDEIKVTLRFATSTVLRRLRKVDLASFISGKVLKLSMKHLHCCLKVLRRVIFHITIVIIVTFLVS</sequence>
<protein>
    <recommendedName>
        <fullName evidence="2">PXA domain-containing protein</fullName>
    </recommendedName>
</protein>
<dbReference type="AlphaFoldDB" id="T1F9Z3"/>
<reference evidence="4" key="3">
    <citation type="submission" date="2015-06" db="UniProtKB">
        <authorList>
            <consortium name="EnsemblMetazoa"/>
        </authorList>
    </citation>
    <scope>IDENTIFICATION</scope>
</reference>
<dbReference type="EMBL" id="AMQM01005497">
    <property type="status" value="NOT_ANNOTATED_CDS"/>
    <property type="molecule type" value="Genomic_DNA"/>
</dbReference>
<dbReference type="PANTHER" id="PTHR22775">
    <property type="entry name" value="SORTING NEXIN"/>
    <property type="match status" value="1"/>
</dbReference>
<gene>
    <name evidence="4" type="primary">20205642</name>
    <name evidence="3" type="ORF">HELRODRAFT_175965</name>
</gene>
<keyword evidence="1" id="KW-1133">Transmembrane helix</keyword>
<feature type="domain" description="PXA" evidence="2">
    <location>
        <begin position="163"/>
        <end position="215"/>
    </location>
</feature>
<evidence type="ECO:0000313" key="4">
    <source>
        <dbReference type="EnsemblMetazoa" id="HelroP175965"/>
    </source>
</evidence>
<dbReference type="EMBL" id="KB096983">
    <property type="protein sequence ID" value="ESO00146.1"/>
    <property type="molecule type" value="Genomic_DNA"/>
</dbReference>
<dbReference type="OrthoDB" id="8929056at2759"/>
<name>T1F9Z3_HELRO</name>
<feature type="transmembrane region" description="Helical" evidence="1">
    <location>
        <begin position="46"/>
        <end position="65"/>
    </location>
</feature>
<dbReference type="InParanoid" id="T1F9Z3"/>
<keyword evidence="1" id="KW-0812">Transmembrane</keyword>